<dbReference type="CDD" id="cd00564">
    <property type="entry name" value="TMP_TenI"/>
    <property type="match status" value="1"/>
</dbReference>
<evidence type="ECO:0000256" key="10">
    <source>
        <dbReference type="ARBA" id="ARBA00047334"/>
    </source>
</evidence>
<comment type="catalytic activity">
    <reaction evidence="12 13">
        <text>2-[(2R,5Z)-2-carboxy-4-methylthiazol-5(2H)-ylidene]ethyl phosphate + 4-amino-2-methyl-5-(diphosphooxymethyl)pyrimidine + 2 H(+) = thiamine phosphate + CO2 + diphosphate</text>
        <dbReference type="Rhea" id="RHEA:47844"/>
        <dbReference type="ChEBI" id="CHEBI:15378"/>
        <dbReference type="ChEBI" id="CHEBI:16526"/>
        <dbReference type="ChEBI" id="CHEBI:33019"/>
        <dbReference type="ChEBI" id="CHEBI:37575"/>
        <dbReference type="ChEBI" id="CHEBI:57841"/>
        <dbReference type="ChEBI" id="CHEBI:62899"/>
        <dbReference type="EC" id="2.5.1.3"/>
    </reaction>
</comment>
<feature type="binding site" evidence="13">
    <location>
        <position position="417"/>
    </location>
    <ligand>
        <name>4-amino-2-methyl-5-(diphosphooxymethyl)pyrimidine</name>
        <dbReference type="ChEBI" id="CHEBI:57841"/>
    </ligand>
</feature>
<dbReference type="EMBL" id="PIQC01000005">
    <property type="protein sequence ID" value="RUO68736.1"/>
    <property type="molecule type" value="Genomic_DNA"/>
</dbReference>
<dbReference type="Pfam" id="PF02581">
    <property type="entry name" value="TMP-TENI"/>
    <property type="match status" value="1"/>
</dbReference>
<keyword evidence="3 13" id="KW-0479">Metal-binding</keyword>
<evidence type="ECO:0000313" key="17">
    <source>
        <dbReference type="Proteomes" id="UP000288058"/>
    </source>
</evidence>
<organism evidence="16 17">
    <name type="scientific">Idiomarina ramblicola</name>
    <dbReference type="NCBI Taxonomy" id="263724"/>
    <lineage>
        <taxon>Bacteria</taxon>
        <taxon>Pseudomonadati</taxon>
        <taxon>Pseudomonadota</taxon>
        <taxon>Gammaproteobacteria</taxon>
        <taxon>Alteromonadales</taxon>
        <taxon>Idiomarinaceae</taxon>
        <taxon>Idiomarina</taxon>
    </lineage>
</organism>
<dbReference type="InterPro" id="IPR022998">
    <property type="entry name" value="ThiamineP_synth_TenI"/>
</dbReference>
<evidence type="ECO:0000256" key="5">
    <source>
        <dbReference type="ARBA" id="ARBA00022777"/>
    </source>
</evidence>
<dbReference type="HAMAP" id="MF_00097">
    <property type="entry name" value="TMP_synthase"/>
    <property type="match status" value="1"/>
</dbReference>
<evidence type="ECO:0000259" key="15">
    <source>
        <dbReference type="Pfam" id="PF08543"/>
    </source>
</evidence>
<dbReference type="GO" id="GO:0009229">
    <property type="term" value="P:thiamine diphosphate biosynthetic process"/>
    <property type="evidence" value="ECO:0007669"/>
    <property type="project" value="UniProtKB-UniRule"/>
</dbReference>
<evidence type="ECO:0000256" key="13">
    <source>
        <dbReference type="HAMAP-Rule" id="MF_00097"/>
    </source>
</evidence>
<keyword evidence="4" id="KW-0547">Nucleotide-binding</keyword>
<dbReference type="Proteomes" id="UP000288058">
    <property type="component" value="Unassembled WGS sequence"/>
</dbReference>
<dbReference type="InterPro" id="IPR004399">
    <property type="entry name" value="HMP/HMP-P_kinase_dom"/>
</dbReference>
<dbReference type="SUPFAM" id="SSF51391">
    <property type="entry name" value="Thiamin phosphate synthase"/>
    <property type="match status" value="1"/>
</dbReference>
<dbReference type="CDD" id="cd01169">
    <property type="entry name" value="HMPP_kinase"/>
    <property type="match status" value="1"/>
</dbReference>
<feature type="binding site" evidence="13">
    <location>
        <position position="369"/>
    </location>
    <ligand>
        <name>Mg(2+)</name>
        <dbReference type="ChEBI" id="CHEBI:18420"/>
    </ligand>
</feature>
<comment type="pathway">
    <text evidence="1 13">Cofactor biosynthesis; thiamine diphosphate biosynthesis; thiamine phosphate from 4-amino-2-methyl-5-diphosphomethylpyrimidine and 4-methyl-5-(2-phosphoethyl)-thiazole: step 1/1.</text>
</comment>
<dbReference type="Gene3D" id="3.20.20.70">
    <property type="entry name" value="Aldolase class I"/>
    <property type="match status" value="1"/>
</dbReference>
<feature type="binding site" evidence="13">
    <location>
        <begin position="317"/>
        <end position="321"/>
    </location>
    <ligand>
        <name>4-amino-2-methyl-5-(diphosphooxymethyl)pyrimidine</name>
        <dbReference type="ChEBI" id="CHEBI:57841"/>
    </ligand>
</feature>
<comment type="catalytic activity">
    <reaction evidence="11 13">
        <text>2-(2-carboxy-4-methylthiazol-5-yl)ethyl phosphate + 4-amino-2-methyl-5-(diphosphooxymethyl)pyrimidine + 2 H(+) = thiamine phosphate + CO2 + diphosphate</text>
        <dbReference type="Rhea" id="RHEA:47848"/>
        <dbReference type="ChEBI" id="CHEBI:15378"/>
        <dbReference type="ChEBI" id="CHEBI:16526"/>
        <dbReference type="ChEBI" id="CHEBI:33019"/>
        <dbReference type="ChEBI" id="CHEBI:37575"/>
        <dbReference type="ChEBI" id="CHEBI:57841"/>
        <dbReference type="ChEBI" id="CHEBI:62890"/>
        <dbReference type="EC" id="2.5.1.3"/>
    </reaction>
</comment>
<feature type="domain" description="Thiamine phosphate synthase/TenI" evidence="14">
    <location>
        <begin position="301"/>
        <end position="471"/>
    </location>
</feature>
<protein>
    <recommendedName>
        <fullName evidence="13">Thiamine-phosphate synthase</fullName>
        <shortName evidence="13">TP synthase</shortName>
        <shortName evidence="13">TPS</shortName>
        <ecNumber evidence="13">2.5.1.3</ecNumber>
    </recommendedName>
    <alternativeName>
        <fullName evidence="13">Thiamine-phosphate pyrophosphorylase</fullName>
        <shortName evidence="13">TMP pyrophosphorylase</shortName>
        <shortName evidence="13">TMP-PPase</shortName>
    </alternativeName>
</protein>
<dbReference type="NCBIfam" id="TIGR00097">
    <property type="entry name" value="HMP-P_kinase"/>
    <property type="match status" value="1"/>
</dbReference>
<dbReference type="OrthoDB" id="9810880at2"/>
<sequence length="504" mass="55143">MSVPVVWTIAGSDSGGGAGIQADLHTFRSLNVHGCSVITTVTAQNSVETTGLFPLAADAIRQQLECLQQDMPPAAIKIGLLSNVQQLQCVADFLKQWPDTLPQPFVVWDPVVVSTQQDRLSELPPEHCAELLPLVDIMTPNLDELSWLSGVEVIDENSMCRAAKKLFHAGLTRILITGPEFGRADEISDYYLSADEHIQYNQQKLETKHSHGTGCTLSSAIASVIAHDYPLEDAITVANAYVHQGLIEAKGIGRGPGPVAHTHWPQLIDHFPRIKTPELPRVDLQFPRPDKEPGLYPVVDSYEWIEKLLKLGIKTLQLRIKDPHAPQLETAIKESIQLAEQYSAQLFINDHWQLAIKHNAYGVHLGQEDLTEANLRAIQQAGLRLGISTHSYTELLIAQAYIPSYIALGHIFPTQTKTMPSKPQGLERLRRYVALLAPTNIPTVAIGGISLDRVAAVTATGVNGIAVVSAITAANDVEQAVHQLLKEMKADVEVKSAMEVAHAE</sequence>
<dbReference type="GO" id="GO:0008972">
    <property type="term" value="F:phosphomethylpyrimidine kinase activity"/>
    <property type="evidence" value="ECO:0007669"/>
    <property type="project" value="InterPro"/>
</dbReference>
<evidence type="ECO:0000256" key="7">
    <source>
        <dbReference type="ARBA" id="ARBA00022842"/>
    </source>
</evidence>
<feature type="binding site" evidence="13">
    <location>
        <position position="388"/>
    </location>
    <ligand>
        <name>4-amino-2-methyl-5-(diphosphooxymethyl)pyrimidine</name>
        <dbReference type="ChEBI" id="CHEBI:57841"/>
    </ligand>
</feature>
<dbReference type="PANTHER" id="PTHR20858">
    <property type="entry name" value="PHOSPHOMETHYLPYRIMIDINE KINASE"/>
    <property type="match status" value="1"/>
</dbReference>
<evidence type="ECO:0000256" key="2">
    <source>
        <dbReference type="ARBA" id="ARBA00022679"/>
    </source>
</evidence>
<comment type="cofactor">
    <cofactor evidence="13">
        <name>Mg(2+)</name>
        <dbReference type="ChEBI" id="CHEBI:18420"/>
    </cofactor>
    <text evidence="13">Binds 1 Mg(2+) ion per subunit.</text>
</comment>
<dbReference type="GO" id="GO:0005829">
    <property type="term" value="C:cytosol"/>
    <property type="evidence" value="ECO:0007669"/>
    <property type="project" value="TreeGrafter"/>
</dbReference>
<evidence type="ECO:0000256" key="9">
    <source>
        <dbReference type="ARBA" id="ARBA00023268"/>
    </source>
</evidence>
<comment type="catalytic activity">
    <reaction evidence="10 13">
        <text>4-methyl-5-(2-phosphooxyethyl)-thiazole + 4-amino-2-methyl-5-(diphosphooxymethyl)pyrimidine + H(+) = thiamine phosphate + diphosphate</text>
        <dbReference type="Rhea" id="RHEA:22328"/>
        <dbReference type="ChEBI" id="CHEBI:15378"/>
        <dbReference type="ChEBI" id="CHEBI:33019"/>
        <dbReference type="ChEBI" id="CHEBI:37575"/>
        <dbReference type="ChEBI" id="CHEBI:57841"/>
        <dbReference type="ChEBI" id="CHEBI:58296"/>
        <dbReference type="EC" id="2.5.1.3"/>
    </reaction>
</comment>
<keyword evidence="9" id="KW-0511">Multifunctional enzyme</keyword>
<dbReference type="SUPFAM" id="SSF53613">
    <property type="entry name" value="Ribokinase-like"/>
    <property type="match status" value="1"/>
</dbReference>
<dbReference type="GO" id="GO:0000287">
    <property type="term" value="F:magnesium ion binding"/>
    <property type="evidence" value="ECO:0007669"/>
    <property type="project" value="UniProtKB-UniRule"/>
</dbReference>
<evidence type="ECO:0000259" key="14">
    <source>
        <dbReference type="Pfam" id="PF02581"/>
    </source>
</evidence>
<dbReference type="GO" id="GO:0004789">
    <property type="term" value="F:thiamine-phosphate diphosphorylase activity"/>
    <property type="evidence" value="ECO:0007669"/>
    <property type="project" value="UniProtKB-UniRule"/>
</dbReference>
<keyword evidence="7 13" id="KW-0460">Magnesium</keyword>
<dbReference type="AlphaFoldDB" id="A0A432YYQ1"/>
<feature type="binding site" evidence="13">
    <location>
        <position position="349"/>
    </location>
    <ligand>
        <name>4-amino-2-methyl-5-(diphosphooxymethyl)pyrimidine</name>
        <dbReference type="ChEBI" id="CHEBI:57841"/>
    </ligand>
</feature>
<dbReference type="RefSeq" id="WP_126781756.1">
    <property type="nucleotide sequence ID" value="NZ_PIQC01000005.1"/>
</dbReference>
<proteinExistence type="inferred from homology"/>
<keyword evidence="8 13" id="KW-0784">Thiamine biosynthesis</keyword>
<name>A0A432YYQ1_9GAMM</name>
<accession>A0A432YYQ1</accession>
<dbReference type="FunFam" id="3.20.20.70:FF:000064">
    <property type="entry name" value="Thiamine-phosphate synthase"/>
    <property type="match status" value="1"/>
</dbReference>
<evidence type="ECO:0000256" key="1">
    <source>
        <dbReference type="ARBA" id="ARBA00005165"/>
    </source>
</evidence>
<dbReference type="GO" id="GO:0009228">
    <property type="term" value="P:thiamine biosynthetic process"/>
    <property type="evidence" value="ECO:0007669"/>
    <property type="project" value="UniProtKB-KW"/>
</dbReference>
<keyword evidence="2 13" id="KW-0808">Transferase</keyword>
<dbReference type="InterPro" id="IPR013749">
    <property type="entry name" value="PM/HMP-P_kinase-1"/>
</dbReference>
<keyword evidence="5" id="KW-0418">Kinase</keyword>
<evidence type="ECO:0000256" key="3">
    <source>
        <dbReference type="ARBA" id="ARBA00022723"/>
    </source>
</evidence>
<reference evidence="17" key="1">
    <citation type="journal article" date="2018" name="Front. Microbiol.">
        <title>Genome-Based Analysis Reveals the Taxonomy and Diversity of the Family Idiomarinaceae.</title>
        <authorList>
            <person name="Liu Y."/>
            <person name="Lai Q."/>
            <person name="Shao Z."/>
        </authorList>
    </citation>
    <scope>NUCLEOTIDE SEQUENCE [LARGE SCALE GENOMIC DNA]</scope>
    <source>
        <strain evidence="17">R22</strain>
    </source>
</reference>
<dbReference type="InterPro" id="IPR029056">
    <property type="entry name" value="Ribokinase-like"/>
</dbReference>
<keyword evidence="17" id="KW-1185">Reference proteome</keyword>
<evidence type="ECO:0000256" key="12">
    <source>
        <dbReference type="ARBA" id="ARBA00047883"/>
    </source>
</evidence>
<evidence type="ECO:0000256" key="4">
    <source>
        <dbReference type="ARBA" id="ARBA00022741"/>
    </source>
</evidence>
<comment type="function">
    <text evidence="13">Condenses 4-methyl-5-(beta-hydroxyethyl)thiazole monophosphate (THZ-P) and 2-methyl-4-amino-5-hydroxymethyl pyrimidine pyrophosphate (HMP-PP) to form thiamine monophosphate (TMP).</text>
</comment>
<dbReference type="GO" id="GO:0005524">
    <property type="term" value="F:ATP binding"/>
    <property type="evidence" value="ECO:0007669"/>
    <property type="project" value="UniProtKB-KW"/>
</dbReference>
<dbReference type="Pfam" id="PF08543">
    <property type="entry name" value="Phos_pyr_kin"/>
    <property type="match status" value="1"/>
</dbReference>
<feature type="binding site" evidence="13">
    <location>
        <position position="350"/>
    </location>
    <ligand>
        <name>Mg(2+)</name>
        <dbReference type="ChEBI" id="CHEBI:18420"/>
    </ligand>
</feature>
<evidence type="ECO:0000256" key="8">
    <source>
        <dbReference type="ARBA" id="ARBA00022977"/>
    </source>
</evidence>
<feature type="binding site" evidence="13">
    <location>
        <position position="448"/>
    </location>
    <ligand>
        <name>2-[(2R,5Z)-2-carboxy-4-methylthiazol-5(2H)-ylidene]ethyl phosphate</name>
        <dbReference type="ChEBI" id="CHEBI:62899"/>
    </ligand>
</feature>
<comment type="similarity">
    <text evidence="13">Belongs to the thiamine-phosphate synthase family.</text>
</comment>
<comment type="caution">
    <text evidence="16">The sequence shown here is derived from an EMBL/GenBank/DDBJ whole genome shotgun (WGS) entry which is preliminary data.</text>
</comment>
<feature type="binding site" evidence="13">
    <location>
        <begin position="414"/>
        <end position="416"/>
    </location>
    <ligand>
        <name>2-[(2R,5Z)-2-carboxy-4-methylthiazol-5(2H)-ylidene]ethyl phosphate</name>
        <dbReference type="ChEBI" id="CHEBI:62899"/>
    </ligand>
</feature>
<dbReference type="EC" id="2.5.1.3" evidence="13"/>
<dbReference type="NCBIfam" id="NF002904">
    <property type="entry name" value="PRK03512.1"/>
    <property type="match status" value="1"/>
</dbReference>
<dbReference type="InterPro" id="IPR034291">
    <property type="entry name" value="TMP_synthase"/>
</dbReference>
<feature type="domain" description="Pyridoxamine kinase/Phosphomethylpyrimidine kinase" evidence="15">
    <location>
        <begin position="13"/>
        <end position="259"/>
    </location>
</feature>
<dbReference type="NCBIfam" id="TIGR00693">
    <property type="entry name" value="thiE"/>
    <property type="match status" value="1"/>
</dbReference>
<evidence type="ECO:0000256" key="6">
    <source>
        <dbReference type="ARBA" id="ARBA00022840"/>
    </source>
</evidence>
<dbReference type="InterPro" id="IPR013785">
    <property type="entry name" value="Aldolase_TIM"/>
</dbReference>
<evidence type="ECO:0000256" key="11">
    <source>
        <dbReference type="ARBA" id="ARBA00047851"/>
    </source>
</evidence>
<evidence type="ECO:0000313" key="16">
    <source>
        <dbReference type="EMBL" id="RUO68736.1"/>
    </source>
</evidence>
<dbReference type="Gene3D" id="3.40.1190.20">
    <property type="match status" value="1"/>
</dbReference>
<dbReference type="PANTHER" id="PTHR20858:SF17">
    <property type="entry name" value="HYDROXYMETHYLPYRIMIDINE_PHOSPHOMETHYLPYRIMIDINE KINASE THI20-RELATED"/>
    <property type="match status" value="1"/>
</dbReference>
<feature type="binding site" evidence="13">
    <location>
        <begin position="468"/>
        <end position="469"/>
    </location>
    <ligand>
        <name>2-[(2R,5Z)-2-carboxy-4-methylthiazol-5(2H)-ylidene]ethyl phosphate</name>
        <dbReference type="ChEBI" id="CHEBI:62899"/>
    </ligand>
</feature>
<gene>
    <name evidence="13" type="primary">thiE</name>
    <name evidence="16" type="ORF">CWI78_07400</name>
</gene>
<dbReference type="GO" id="GO:0008902">
    <property type="term" value="F:hydroxymethylpyrimidine kinase activity"/>
    <property type="evidence" value="ECO:0007669"/>
    <property type="project" value="TreeGrafter"/>
</dbReference>
<keyword evidence="6" id="KW-0067">ATP-binding</keyword>
<dbReference type="UniPathway" id="UPA00060">
    <property type="reaction ID" value="UER00138"/>
</dbReference>
<dbReference type="InterPro" id="IPR036206">
    <property type="entry name" value="ThiamineP_synth_sf"/>
</dbReference>